<dbReference type="Gene3D" id="2.60.420.10">
    <property type="entry name" value="Maltose phosphorylase, domain 3"/>
    <property type="match status" value="1"/>
</dbReference>
<dbReference type="SUPFAM" id="SSF48208">
    <property type="entry name" value="Six-hairpin glycosidases"/>
    <property type="match status" value="1"/>
</dbReference>
<evidence type="ECO:0000313" key="9">
    <source>
        <dbReference type="Proteomes" id="UP000703295"/>
    </source>
</evidence>
<dbReference type="Pfam" id="PF08531">
    <property type="entry name" value="Bac_rhamnosid_N"/>
    <property type="match status" value="1"/>
</dbReference>
<keyword evidence="3 8" id="KW-0378">Hydrolase</keyword>
<dbReference type="Pfam" id="PF05592">
    <property type="entry name" value="Bac_rhamnosid"/>
    <property type="match status" value="1"/>
</dbReference>
<feature type="domain" description="Alpha-L-rhamnosidase C-terminal" evidence="7">
    <location>
        <begin position="1056"/>
        <end position="1129"/>
    </location>
</feature>
<comment type="caution">
    <text evidence="8">The sequence shown here is derived from an EMBL/GenBank/DDBJ whole genome shotgun (WGS) entry which is preliminary data.</text>
</comment>
<organism evidence="8 9">
    <name type="scientific">Bacteroides mediterraneensis</name>
    <dbReference type="NCBI Taxonomy" id="1841856"/>
    <lineage>
        <taxon>Bacteria</taxon>
        <taxon>Pseudomonadati</taxon>
        <taxon>Bacteroidota</taxon>
        <taxon>Bacteroidia</taxon>
        <taxon>Bacteroidales</taxon>
        <taxon>Bacteroidaceae</taxon>
        <taxon>Bacteroides</taxon>
    </lineage>
</organism>
<dbReference type="Pfam" id="PF17389">
    <property type="entry name" value="Bac_rhamnosid6H"/>
    <property type="match status" value="1"/>
</dbReference>
<dbReference type="Pfam" id="PF25788">
    <property type="entry name" value="Ig_Rha78A_N"/>
    <property type="match status" value="1"/>
</dbReference>
<evidence type="ECO:0000259" key="6">
    <source>
        <dbReference type="Pfam" id="PF17389"/>
    </source>
</evidence>
<evidence type="ECO:0000313" key="8">
    <source>
        <dbReference type="EMBL" id="MBM6759123.1"/>
    </source>
</evidence>
<evidence type="ECO:0000256" key="2">
    <source>
        <dbReference type="ARBA" id="ARBA00012652"/>
    </source>
</evidence>
<protein>
    <recommendedName>
        <fullName evidence="2">alpha-L-rhamnosidase</fullName>
        <ecNumber evidence="2">3.2.1.40</ecNumber>
    </recommendedName>
</protein>
<evidence type="ECO:0000259" key="4">
    <source>
        <dbReference type="Pfam" id="PF05592"/>
    </source>
</evidence>
<gene>
    <name evidence="8" type="ORF">H6A31_10605</name>
</gene>
<reference evidence="8 9" key="1">
    <citation type="journal article" date="2021" name="Sci. Rep.">
        <title>The distribution of antibiotic resistance genes in chicken gut microbiota commensals.</title>
        <authorList>
            <person name="Juricova H."/>
            <person name="Matiasovicova J."/>
            <person name="Kubasova T."/>
            <person name="Cejkova D."/>
            <person name="Rychlik I."/>
        </authorList>
    </citation>
    <scope>NUCLEOTIDE SEQUENCE [LARGE SCALE GENOMIC DNA]</scope>
    <source>
        <strain evidence="8 9">An801</strain>
    </source>
</reference>
<dbReference type="InterPro" id="IPR035398">
    <property type="entry name" value="Bac_rhamnosid_C"/>
</dbReference>
<sequence>MVGKHLLIAILCGIILSSNTYKKESPSLAGMTVELAETPLGIDTPAPRFGWQLTATPQERGIYQTAYQLIVQDEAGKRVWDSGKVAGDASQQVVYQGEALQPTTRYTWQVKVWNNQGKVQEGMSWFETSLLTDHEANGWHGARWIGGGDEDMVLYSPYLPVFRLDFSFQMKEQAVSRKIAFVYGANDERLMDANKNLYHLSNGKDASYIKVEFDLTPLKGGGNAWIHLYRAGYQPDDKPSVPLKSFLIPSEVLNTGNQYQAHTFSLYSNLGFTTLKKGKVQLGEVNVNPLGQGGDFIAFPVVGEVGFALEDAKGFSGVKTEIRNFRSPENRLTSVTLDASRLEGVRKWYVQDPSRNSMPMLRTEFATSSNKIKKARLYVTSRGIYEMYLNGQRVGKDYFNPGVTQYNKTHLYQVYDVTQLVQAGKNALGAVLAEGWWSGGATYAGENWNFFGDRQSLLAQLVVTYEDGRQQAVVTSPDTWKYFNQGPVVYGSFFQGEVYDARKEQAIVGWSRPGYDDSAWKPAVEVTLENHVSQEGGGNVPKVNDYSDFHLKAQYGQTVRAIQQLMARSVEEVRPGIFVYDMGQNMVGVPEITLRGMEAGREINLRYAEVKYPDLPRYAGNEGMIMLENIRAAMAQDKYITKGGEETIAPRFTYHGYRYVEITGIDKALPLESVKGTVLSSIDGLASQYETSNEKVNQLWHNIVWSTYANFFSIPTDCPQRNERLGWAGDISVFSRTATYLADVPQFLRRYLQAMRDVQREDGRFPDVAPLGVGFGGLLWGSAGITVPWEVYQQYGDKTLLAEHYAAMGRYIDYILAKTINPETGILEQEKVWGNLGDWLGPEDNKNDKTLMWEAYFLYDLDIMVKVSRILGKESEARRYADLYQKRKDFFLRTYVDKATAQTISSGADGPEKGKRVDIQTSYVLPLAFGLVPPELREEFAAHLAQTVRRENVGDDGKTYPAYSLMTGFIGTAWISKALSDNGYDDVAYRLLQQTTYPSWLYSVEQGATTIWERLNSYTHVDGFGENNRMNSFNHYSFGAVGAWMYAYSLGIMRDENHPGFKHFVLSPRVDPTGQMTFARGHYDSLYGRIESAWEVKDGEVRYSFTIPANTSATLYLPAASADKVTENGRVLQAGKNGVKEVMWQEGMLRAEVLSGTYQWVVQVIP</sequence>
<dbReference type="EC" id="3.2.1.40" evidence="2"/>
<evidence type="ECO:0000256" key="3">
    <source>
        <dbReference type="ARBA" id="ARBA00022801"/>
    </source>
</evidence>
<dbReference type="GO" id="GO:0016787">
    <property type="term" value="F:hydrolase activity"/>
    <property type="evidence" value="ECO:0007669"/>
    <property type="project" value="UniProtKB-KW"/>
</dbReference>
<dbReference type="EMBL" id="JACJJW010000029">
    <property type="protein sequence ID" value="MBM6759123.1"/>
    <property type="molecule type" value="Genomic_DNA"/>
</dbReference>
<dbReference type="InterPro" id="IPR008928">
    <property type="entry name" value="6-hairpin_glycosidase_sf"/>
</dbReference>
<dbReference type="Proteomes" id="UP000703295">
    <property type="component" value="Unassembled WGS sequence"/>
</dbReference>
<dbReference type="PANTHER" id="PTHR33307:SF6">
    <property type="entry name" value="ALPHA-RHAMNOSIDASE (EUROFUNG)-RELATED"/>
    <property type="match status" value="1"/>
</dbReference>
<feature type="domain" description="Alpha-L-rhamnosidase concanavalin-like" evidence="4">
    <location>
        <begin position="572"/>
        <end position="679"/>
    </location>
</feature>
<dbReference type="InterPro" id="IPR012341">
    <property type="entry name" value="6hp_glycosidase-like_sf"/>
</dbReference>
<dbReference type="InterPro" id="IPR013783">
    <property type="entry name" value="Ig-like_fold"/>
</dbReference>
<dbReference type="Gene3D" id="2.60.120.260">
    <property type="entry name" value="Galactose-binding domain-like"/>
    <property type="match status" value="2"/>
</dbReference>
<dbReference type="Gene3D" id="2.60.40.10">
    <property type="entry name" value="Immunoglobulins"/>
    <property type="match status" value="1"/>
</dbReference>
<evidence type="ECO:0000259" key="5">
    <source>
        <dbReference type="Pfam" id="PF08531"/>
    </source>
</evidence>
<proteinExistence type="predicted"/>
<comment type="catalytic activity">
    <reaction evidence="1">
        <text>Hydrolysis of terminal non-reducing alpha-L-rhamnose residues in alpha-L-rhamnosides.</text>
        <dbReference type="EC" id="3.2.1.40"/>
    </reaction>
</comment>
<dbReference type="InterPro" id="IPR013737">
    <property type="entry name" value="Bac_rhamnosid_N"/>
</dbReference>
<dbReference type="Gene3D" id="1.50.10.10">
    <property type="match status" value="1"/>
</dbReference>
<evidence type="ECO:0000259" key="7">
    <source>
        <dbReference type="Pfam" id="PF17390"/>
    </source>
</evidence>
<name>A0ABS2EX21_9BACE</name>
<dbReference type="PANTHER" id="PTHR33307">
    <property type="entry name" value="ALPHA-RHAMNOSIDASE (EUROFUNG)"/>
    <property type="match status" value="1"/>
</dbReference>
<keyword evidence="9" id="KW-1185">Reference proteome</keyword>
<feature type="domain" description="Bacterial alpha-L-rhamnosidase N-terminal" evidence="5">
    <location>
        <begin position="371"/>
        <end position="531"/>
    </location>
</feature>
<dbReference type="Pfam" id="PF17390">
    <property type="entry name" value="Bac_rhamnosid_C"/>
    <property type="match status" value="1"/>
</dbReference>
<accession>A0ABS2EX21</accession>
<evidence type="ECO:0000256" key="1">
    <source>
        <dbReference type="ARBA" id="ARBA00001445"/>
    </source>
</evidence>
<dbReference type="PIRSF" id="PIRSF010631">
    <property type="entry name" value="A-rhamnsds"/>
    <property type="match status" value="1"/>
</dbReference>
<dbReference type="InterPro" id="IPR008902">
    <property type="entry name" value="Rhamnosid_concanavalin"/>
</dbReference>
<dbReference type="InterPro" id="IPR035396">
    <property type="entry name" value="Bac_rhamnosid6H"/>
</dbReference>
<feature type="domain" description="Alpha-L-rhamnosidase six-hairpin glycosidase" evidence="6">
    <location>
        <begin position="687"/>
        <end position="1048"/>
    </location>
</feature>
<dbReference type="InterPro" id="IPR016007">
    <property type="entry name" value="Alpha_rhamnosid"/>
</dbReference>